<dbReference type="EMBL" id="LS483470">
    <property type="protein sequence ID" value="SQI42308.1"/>
    <property type="molecule type" value="Genomic_DNA"/>
</dbReference>
<dbReference type="PANTHER" id="PTHR34413">
    <property type="entry name" value="PROPHAGE TAIL FIBER ASSEMBLY PROTEIN HOMOLOG TFAE-RELATED-RELATED"/>
    <property type="match status" value="1"/>
</dbReference>
<dbReference type="InterPro" id="IPR003458">
    <property type="entry name" value="Phage_T4_Gp38_tail_assem"/>
</dbReference>
<reference evidence="1 2" key="1">
    <citation type="submission" date="2018-06" db="EMBL/GenBank/DDBJ databases">
        <authorList>
            <consortium name="Pathogen Informatics"/>
            <person name="Doyle S."/>
        </authorList>
    </citation>
    <scope>NUCLEOTIDE SEQUENCE [LARGE SCALE GENOMIC DNA]</scope>
    <source>
        <strain evidence="1 2">NCTC12151</strain>
    </source>
</reference>
<proteinExistence type="predicted"/>
<sequence length="141" mass="15633">MKNYIFSAINNMFYPLALREVYDAAGTWPTDGLEVDDALFTKLSGVAPEGKIRVVSEGGLPCWVDIPPLSVDELITAAAAEKQRLITVANTVVEPLADAVELEMATAEERQRYDEWRKYRVSLTRVDITAIPINWPLPPAA</sequence>
<protein>
    <submittedName>
        <fullName evidence="1">Caudovirales tail fibre assembly protein</fullName>
    </submittedName>
</protein>
<dbReference type="AlphaFoldDB" id="A0A2X4V2H3"/>
<accession>A0A2X4V2H3</accession>
<dbReference type="InterPro" id="IPR051220">
    <property type="entry name" value="TFA_Chaperone"/>
</dbReference>
<evidence type="ECO:0000313" key="2">
    <source>
        <dbReference type="Proteomes" id="UP000249005"/>
    </source>
</evidence>
<evidence type="ECO:0000313" key="1">
    <source>
        <dbReference type="EMBL" id="SQI42308.1"/>
    </source>
</evidence>
<name>A0A2X4V2H3_9GAMM</name>
<gene>
    <name evidence="1" type="ORF">NCTC12151_02526</name>
</gene>
<dbReference type="OrthoDB" id="8596093at2"/>
<dbReference type="Proteomes" id="UP000249005">
    <property type="component" value="Chromosome 1"/>
</dbReference>
<dbReference type="KEGG" id="lri:NCTC12151_02526"/>
<dbReference type="Pfam" id="PF02413">
    <property type="entry name" value="Caudo_TAP"/>
    <property type="match status" value="1"/>
</dbReference>
<keyword evidence="2" id="KW-1185">Reference proteome</keyword>
<dbReference type="PANTHER" id="PTHR34413:SF1">
    <property type="entry name" value="CYTOPLASMIC PROTEIN"/>
    <property type="match status" value="1"/>
</dbReference>
<organism evidence="1 2">
    <name type="scientific">Leminorella richardii</name>
    <dbReference type="NCBI Taxonomy" id="158841"/>
    <lineage>
        <taxon>Bacteria</taxon>
        <taxon>Pseudomonadati</taxon>
        <taxon>Pseudomonadota</taxon>
        <taxon>Gammaproteobacteria</taxon>
        <taxon>Enterobacterales</taxon>
        <taxon>Budviciaceae</taxon>
        <taxon>Leminorella</taxon>
    </lineage>
</organism>